<feature type="region of interest" description="Disordered" evidence="6">
    <location>
        <begin position="177"/>
        <end position="233"/>
    </location>
</feature>
<dbReference type="SMART" id="SM00233">
    <property type="entry name" value="PH"/>
    <property type="match status" value="1"/>
</dbReference>
<accession>A0A9Q1DCM7</accession>
<dbReference type="OrthoDB" id="1854502at2759"/>
<dbReference type="InterPro" id="IPR001849">
    <property type="entry name" value="PH_domain"/>
</dbReference>
<dbReference type="PANTHER" id="PTHR22902">
    <property type="entry name" value="SESQUIPEDALIAN"/>
    <property type="match status" value="1"/>
</dbReference>
<dbReference type="GO" id="GO:0055037">
    <property type="term" value="C:recycling endosome"/>
    <property type="evidence" value="ECO:0007669"/>
    <property type="project" value="TreeGrafter"/>
</dbReference>
<dbReference type="Gene3D" id="2.30.29.30">
    <property type="entry name" value="Pleckstrin-homology domain (PH domain)/Phosphotyrosine-binding domain (PTB)"/>
    <property type="match status" value="1"/>
</dbReference>
<dbReference type="Proteomes" id="UP001152803">
    <property type="component" value="Unassembled WGS sequence"/>
</dbReference>
<keyword evidence="9" id="KW-1185">Reference proteome</keyword>
<dbReference type="SUPFAM" id="SSF50729">
    <property type="entry name" value="PH domain-like"/>
    <property type="match status" value="1"/>
</dbReference>
<evidence type="ECO:0000256" key="6">
    <source>
        <dbReference type="SAM" id="MobiDB-lite"/>
    </source>
</evidence>
<dbReference type="GO" id="GO:0005802">
    <property type="term" value="C:trans-Golgi network"/>
    <property type="evidence" value="ECO:0007669"/>
    <property type="project" value="TreeGrafter"/>
</dbReference>
<evidence type="ECO:0000313" key="8">
    <source>
        <dbReference type="EMBL" id="KAJ8267292.1"/>
    </source>
</evidence>
<dbReference type="InterPro" id="IPR011993">
    <property type="entry name" value="PH-like_dom_sf"/>
</dbReference>
<gene>
    <name evidence="8" type="ORF">COCON_G00124640</name>
</gene>
<feature type="domain" description="PH" evidence="7">
    <location>
        <begin position="1"/>
        <end position="93"/>
    </location>
</feature>
<dbReference type="GO" id="GO:0016020">
    <property type="term" value="C:membrane"/>
    <property type="evidence" value="ECO:0007669"/>
    <property type="project" value="UniProtKB-SubCell"/>
</dbReference>
<reference evidence="8" key="1">
    <citation type="journal article" date="2023" name="Science">
        <title>Genome structures resolve the early diversification of teleost fishes.</title>
        <authorList>
            <person name="Parey E."/>
            <person name="Louis A."/>
            <person name="Montfort J."/>
            <person name="Bouchez O."/>
            <person name="Roques C."/>
            <person name="Iampietro C."/>
            <person name="Lluch J."/>
            <person name="Castinel A."/>
            <person name="Donnadieu C."/>
            <person name="Desvignes T."/>
            <person name="Floi Bucao C."/>
            <person name="Jouanno E."/>
            <person name="Wen M."/>
            <person name="Mejri S."/>
            <person name="Dirks R."/>
            <person name="Jansen H."/>
            <person name="Henkel C."/>
            <person name="Chen W.J."/>
            <person name="Zahm M."/>
            <person name="Cabau C."/>
            <person name="Klopp C."/>
            <person name="Thompson A.W."/>
            <person name="Robinson-Rechavi M."/>
            <person name="Braasch I."/>
            <person name="Lecointre G."/>
            <person name="Bobe J."/>
            <person name="Postlethwait J.H."/>
            <person name="Berthelot C."/>
            <person name="Roest Crollius H."/>
            <person name="Guiguen Y."/>
        </authorList>
    </citation>
    <scope>NUCLEOTIDE SEQUENCE</scope>
    <source>
        <strain evidence="8">Concon-B</strain>
    </source>
</reference>
<keyword evidence="3" id="KW-0597">Phosphoprotein</keyword>
<dbReference type="EMBL" id="JAFJMO010000009">
    <property type="protein sequence ID" value="KAJ8267292.1"/>
    <property type="molecule type" value="Genomic_DNA"/>
</dbReference>
<dbReference type="FunFam" id="2.30.29.30:FF:000085">
    <property type="entry name" value="Pleckstrin homology domain-containing family A member 8"/>
    <property type="match status" value="1"/>
</dbReference>
<evidence type="ECO:0000313" key="9">
    <source>
        <dbReference type="Proteomes" id="UP001152803"/>
    </source>
</evidence>
<comment type="subcellular location">
    <subcellularLocation>
        <location evidence="2">Golgi apparatus</location>
        <location evidence="2">trans-Golgi network membrane</location>
    </subcellularLocation>
    <subcellularLocation>
        <location evidence="1">Membrane</location>
        <topology evidence="1">Peripheral membrane protein</topology>
    </subcellularLocation>
</comment>
<evidence type="ECO:0000256" key="4">
    <source>
        <dbReference type="ARBA" id="ARBA00023034"/>
    </source>
</evidence>
<evidence type="ECO:0000256" key="1">
    <source>
        <dbReference type="ARBA" id="ARBA00004170"/>
    </source>
</evidence>
<comment type="caution">
    <text evidence="8">The sequence shown here is derived from an EMBL/GenBank/DDBJ whole genome shotgun (WGS) entry which is preliminary data.</text>
</comment>
<evidence type="ECO:0000256" key="2">
    <source>
        <dbReference type="ARBA" id="ARBA00004198"/>
    </source>
</evidence>
<organism evidence="8 9">
    <name type="scientific">Conger conger</name>
    <name type="common">Conger eel</name>
    <name type="synonym">Muraena conger</name>
    <dbReference type="NCBI Taxonomy" id="82655"/>
    <lineage>
        <taxon>Eukaryota</taxon>
        <taxon>Metazoa</taxon>
        <taxon>Chordata</taxon>
        <taxon>Craniata</taxon>
        <taxon>Vertebrata</taxon>
        <taxon>Euteleostomi</taxon>
        <taxon>Actinopterygii</taxon>
        <taxon>Neopterygii</taxon>
        <taxon>Teleostei</taxon>
        <taxon>Anguilliformes</taxon>
        <taxon>Congridae</taxon>
        <taxon>Conger</taxon>
    </lineage>
</organism>
<feature type="compositionally biased region" description="Low complexity" evidence="6">
    <location>
        <begin position="224"/>
        <end position="233"/>
    </location>
</feature>
<dbReference type="PROSITE" id="PS50003">
    <property type="entry name" value="PH_DOMAIN"/>
    <property type="match status" value="1"/>
</dbReference>
<dbReference type="GO" id="GO:0005829">
    <property type="term" value="C:cytosol"/>
    <property type="evidence" value="ECO:0007669"/>
    <property type="project" value="GOC"/>
</dbReference>
<sequence length="233" mass="25965">MEGTLYKWTNYLSGWQPRWFVLDGGTLSYYDSQGEAGRGCKGHLQISACEIQVHPSDSRRVDLAVPGQQCFYLRAFNTAERQKWLVAMGTAKACLTDNRTKMEKELQENAEALKAKMAELRLYGDLLCELVGRIREEPSTAVQDRGGTLKSTCSSFLRTLEECLLITSLTFNTDLPPRAPIAPPRHAAPTPPTAPGTNPFLQRVRSASVKLSRTEEEDDEEQVEVQSSEDPPS</sequence>
<dbReference type="GO" id="GO:0001881">
    <property type="term" value="P:receptor recycling"/>
    <property type="evidence" value="ECO:0007669"/>
    <property type="project" value="TreeGrafter"/>
</dbReference>
<dbReference type="PANTHER" id="PTHR22902:SF27">
    <property type="entry name" value="PLECKSTRIN HOMOLOGY DOMAIN-CONTAINING FAMILY A MEMBER 3"/>
    <property type="match status" value="1"/>
</dbReference>
<keyword evidence="5" id="KW-0472">Membrane</keyword>
<dbReference type="GO" id="GO:0042147">
    <property type="term" value="P:retrograde transport, endosome to Golgi"/>
    <property type="evidence" value="ECO:0007669"/>
    <property type="project" value="TreeGrafter"/>
</dbReference>
<evidence type="ECO:0000256" key="5">
    <source>
        <dbReference type="ARBA" id="ARBA00023136"/>
    </source>
</evidence>
<keyword evidence="4" id="KW-0333">Golgi apparatus</keyword>
<dbReference type="GO" id="GO:0005769">
    <property type="term" value="C:early endosome"/>
    <property type="evidence" value="ECO:0007669"/>
    <property type="project" value="TreeGrafter"/>
</dbReference>
<dbReference type="CDD" id="cd01247">
    <property type="entry name" value="PH_FAPP1_FAPP2"/>
    <property type="match status" value="1"/>
</dbReference>
<protein>
    <recommendedName>
        <fullName evidence="7">PH domain-containing protein</fullName>
    </recommendedName>
</protein>
<evidence type="ECO:0000259" key="7">
    <source>
        <dbReference type="PROSITE" id="PS50003"/>
    </source>
</evidence>
<proteinExistence type="predicted"/>
<dbReference type="Pfam" id="PF00169">
    <property type="entry name" value="PH"/>
    <property type="match status" value="1"/>
</dbReference>
<evidence type="ECO:0000256" key="3">
    <source>
        <dbReference type="ARBA" id="ARBA00022553"/>
    </source>
</evidence>
<dbReference type="GO" id="GO:0007032">
    <property type="term" value="P:endosome organization"/>
    <property type="evidence" value="ECO:0007669"/>
    <property type="project" value="TreeGrafter"/>
</dbReference>
<dbReference type="InterPro" id="IPR045188">
    <property type="entry name" value="Boi1/Boi2-like"/>
</dbReference>
<dbReference type="AlphaFoldDB" id="A0A9Q1DCM7"/>
<name>A0A9Q1DCM7_CONCO</name>